<gene>
    <name evidence="1" type="ORF">Zm00014a_030875</name>
</gene>
<organism evidence="1">
    <name type="scientific">Zea mays</name>
    <name type="common">Maize</name>
    <dbReference type="NCBI Taxonomy" id="4577"/>
    <lineage>
        <taxon>Eukaryota</taxon>
        <taxon>Viridiplantae</taxon>
        <taxon>Streptophyta</taxon>
        <taxon>Embryophyta</taxon>
        <taxon>Tracheophyta</taxon>
        <taxon>Spermatophyta</taxon>
        <taxon>Magnoliopsida</taxon>
        <taxon>Liliopsida</taxon>
        <taxon>Poales</taxon>
        <taxon>Poaceae</taxon>
        <taxon>PACMAD clade</taxon>
        <taxon>Panicoideae</taxon>
        <taxon>Andropogonodae</taxon>
        <taxon>Andropogoneae</taxon>
        <taxon>Tripsacinae</taxon>
        <taxon>Zea</taxon>
    </lineage>
</organism>
<dbReference type="EMBL" id="NCVQ01000006">
    <property type="protein sequence ID" value="PWZ20623.1"/>
    <property type="molecule type" value="Genomic_DNA"/>
</dbReference>
<reference evidence="1" key="1">
    <citation type="journal article" date="2018" name="Nat. Genet.">
        <title>Extensive intraspecific gene order and gene structural variations between Mo17 and other maize genomes.</title>
        <authorList>
            <person name="Sun S."/>
            <person name="Zhou Y."/>
            <person name="Chen J."/>
            <person name="Shi J."/>
            <person name="Zhao H."/>
            <person name="Zhao H."/>
            <person name="Song W."/>
            <person name="Zhang M."/>
            <person name="Cui Y."/>
            <person name="Dong X."/>
            <person name="Liu H."/>
            <person name="Ma X."/>
            <person name="Jiao Y."/>
            <person name="Wang B."/>
            <person name="Wei X."/>
            <person name="Stein J.C."/>
            <person name="Glaubitz J.C."/>
            <person name="Lu F."/>
            <person name="Yu G."/>
            <person name="Liang C."/>
            <person name="Fengler K."/>
            <person name="Li B."/>
            <person name="Rafalski A."/>
            <person name="Schnable P.S."/>
            <person name="Ware D.H."/>
            <person name="Buckler E.S."/>
            <person name="Lai J."/>
        </authorList>
    </citation>
    <scope>NUCLEOTIDE SEQUENCE [LARGE SCALE GENOMIC DNA]</scope>
    <source>
        <tissue evidence="1">Seedling</tissue>
    </source>
</reference>
<dbReference type="Proteomes" id="UP000251960">
    <property type="component" value="Chromosome 5"/>
</dbReference>
<dbReference type="AlphaFoldDB" id="A0A3L6EJG3"/>
<sequence>MAGAAAGTSEEAVERAHGLCQGSMREHADLLSSVQDDSPGPTVACISLSRVWLLDKFGVLRDGKKSYPTILACMLVVSLELFEAPLDEKEISLRYSSALVQGATNVFWSMLVTEVTFSKEQVNYYCEILLGETLDGRWSMIP</sequence>
<accession>A0A3L6EJG3</accession>
<comment type="caution">
    <text evidence="1">The sequence shown here is derived from an EMBL/GenBank/DDBJ whole genome shotgun (WGS) entry which is preliminary data.</text>
</comment>
<proteinExistence type="predicted"/>
<protein>
    <submittedName>
        <fullName evidence="1">Uncharacterized protein</fullName>
    </submittedName>
</protein>
<name>A0A3L6EJG3_MAIZE</name>
<evidence type="ECO:0000313" key="1">
    <source>
        <dbReference type="EMBL" id="PWZ20623.1"/>
    </source>
</evidence>